<dbReference type="AlphaFoldDB" id="A0A392SP74"/>
<proteinExistence type="predicted"/>
<sequence length="31" mass="3326">ELSLDESELDATMFFGDGNEGDETNTICVSS</sequence>
<accession>A0A392SP74</accession>
<dbReference type="EMBL" id="LXQA010409821">
    <property type="protein sequence ID" value="MCI49994.1"/>
    <property type="molecule type" value="Genomic_DNA"/>
</dbReference>
<evidence type="ECO:0000313" key="2">
    <source>
        <dbReference type="Proteomes" id="UP000265520"/>
    </source>
</evidence>
<organism evidence="1 2">
    <name type="scientific">Trifolium medium</name>
    <dbReference type="NCBI Taxonomy" id="97028"/>
    <lineage>
        <taxon>Eukaryota</taxon>
        <taxon>Viridiplantae</taxon>
        <taxon>Streptophyta</taxon>
        <taxon>Embryophyta</taxon>
        <taxon>Tracheophyta</taxon>
        <taxon>Spermatophyta</taxon>
        <taxon>Magnoliopsida</taxon>
        <taxon>eudicotyledons</taxon>
        <taxon>Gunneridae</taxon>
        <taxon>Pentapetalae</taxon>
        <taxon>rosids</taxon>
        <taxon>fabids</taxon>
        <taxon>Fabales</taxon>
        <taxon>Fabaceae</taxon>
        <taxon>Papilionoideae</taxon>
        <taxon>50 kb inversion clade</taxon>
        <taxon>NPAAA clade</taxon>
        <taxon>Hologalegina</taxon>
        <taxon>IRL clade</taxon>
        <taxon>Trifolieae</taxon>
        <taxon>Trifolium</taxon>
    </lineage>
</organism>
<protein>
    <submittedName>
        <fullName evidence="1">Uncharacterized protein</fullName>
    </submittedName>
</protein>
<dbReference type="Proteomes" id="UP000265520">
    <property type="component" value="Unassembled WGS sequence"/>
</dbReference>
<evidence type="ECO:0000313" key="1">
    <source>
        <dbReference type="EMBL" id="MCI49994.1"/>
    </source>
</evidence>
<feature type="non-terminal residue" evidence="1">
    <location>
        <position position="1"/>
    </location>
</feature>
<reference evidence="1 2" key="1">
    <citation type="journal article" date="2018" name="Front. Plant Sci.">
        <title>Red Clover (Trifolium pratense) and Zigzag Clover (T. medium) - A Picture of Genomic Similarities and Differences.</title>
        <authorList>
            <person name="Dluhosova J."/>
            <person name="Istvanek J."/>
            <person name="Nedelnik J."/>
            <person name="Repkova J."/>
        </authorList>
    </citation>
    <scope>NUCLEOTIDE SEQUENCE [LARGE SCALE GENOMIC DNA]</scope>
    <source>
        <strain evidence="2">cv. 10/8</strain>
        <tissue evidence="1">Leaf</tissue>
    </source>
</reference>
<name>A0A392SP74_9FABA</name>
<keyword evidence="2" id="KW-1185">Reference proteome</keyword>
<comment type="caution">
    <text evidence="1">The sequence shown here is derived from an EMBL/GenBank/DDBJ whole genome shotgun (WGS) entry which is preliminary data.</text>
</comment>